<comment type="caution">
    <text evidence="1">The sequence shown here is derived from an EMBL/GenBank/DDBJ whole genome shotgun (WGS) entry which is preliminary data.</text>
</comment>
<sequence>MLIFNDHTLSSSSSSSCSAVPVSSRCMSEDELKSRTDKFVGKYGNKVDDFRPDDTSKTCKEAALEMRGEANRRSLSPWRYRLDRKDDRFPRDIYMAECLCQGCINEQQEDMSYNSVPVHAALTVLTKITCPHDSNKYKLKKEIIKVPVACTCVVPRNY</sequence>
<organism evidence="1 2">
    <name type="scientific">Nibea albiflora</name>
    <name type="common">Yellow drum</name>
    <name type="synonym">Corvina albiflora</name>
    <dbReference type="NCBI Taxonomy" id="240163"/>
    <lineage>
        <taxon>Eukaryota</taxon>
        <taxon>Metazoa</taxon>
        <taxon>Chordata</taxon>
        <taxon>Craniata</taxon>
        <taxon>Vertebrata</taxon>
        <taxon>Euteleostomi</taxon>
        <taxon>Actinopterygii</taxon>
        <taxon>Neopterygii</taxon>
        <taxon>Teleostei</taxon>
        <taxon>Neoteleostei</taxon>
        <taxon>Acanthomorphata</taxon>
        <taxon>Eupercaria</taxon>
        <taxon>Sciaenidae</taxon>
        <taxon>Nibea</taxon>
    </lineage>
</organism>
<dbReference type="Proteomes" id="UP000805704">
    <property type="component" value="Chromosome 7"/>
</dbReference>
<keyword evidence="2" id="KW-1185">Reference proteome</keyword>
<evidence type="ECO:0000313" key="1">
    <source>
        <dbReference type="EMBL" id="KAG8001152.1"/>
    </source>
</evidence>
<protein>
    <submittedName>
        <fullName evidence="1">Interleukin-17C</fullName>
    </submittedName>
</protein>
<evidence type="ECO:0000313" key="2">
    <source>
        <dbReference type="Proteomes" id="UP000805704"/>
    </source>
</evidence>
<reference evidence="1" key="1">
    <citation type="submission" date="2020-04" db="EMBL/GenBank/DDBJ databases">
        <title>A chromosome-scale assembly and high-density genetic map of the yellow drum (Nibea albiflora) genome.</title>
        <authorList>
            <person name="Xu D."/>
            <person name="Zhang W."/>
            <person name="Chen R."/>
            <person name="Tan P."/>
            <person name="Wang L."/>
            <person name="Song H."/>
            <person name="Tian L."/>
            <person name="Zhu Q."/>
            <person name="Wang B."/>
        </authorList>
    </citation>
    <scope>NUCLEOTIDE SEQUENCE</scope>
    <source>
        <strain evidence="1">ZJHYS-2018</strain>
    </source>
</reference>
<name>A0ACB7EHA6_NIBAL</name>
<dbReference type="EMBL" id="CM024795">
    <property type="protein sequence ID" value="KAG8001152.1"/>
    <property type="molecule type" value="Genomic_DNA"/>
</dbReference>
<proteinExistence type="predicted"/>
<accession>A0ACB7EHA6</accession>
<gene>
    <name evidence="1" type="primary">IL17C</name>
    <name evidence="1" type="ORF">GBF38_006697</name>
</gene>